<evidence type="ECO:0008006" key="4">
    <source>
        <dbReference type="Google" id="ProtNLM"/>
    </source>
</evidence>
<accession>A0ABR1DBI5</accession>
<dbReference type="EMBL" id="JAVFWL010000004">
    <property type="protein sequence ID" value="KAK6747860.1"/>
    <property type="molecule type" value="Genomic_DNA"/>
</dbReference>
<feature type="chain" id="PRO_5045318638" description="Secreted protein" evidence="1">
    <location>
        <begin position="19"/>
        <end position="79"/>
    </location>
</feature>
<name>A0ABR1DBI5_NECAM</name>
<sequence>MILLKLVTVCLSISLSKPYRTIARYALPLMQRLLWTVNTESLAKEEKCLARTQTGGLTFGNNKPPHLHGALAQSLMESL</sequence>
<protein>
    <recommendedName>
        <fullName evidence="4">Secreted protein</fullName>
    </recommendedName>
</protein>
<gene>
    <name evidence="2" type="primary">Necator_chrIV.g14118</name>
    <name evidence="2" type="ORF">RB195_000824</name>
</gene>
<evidence type="ECO:0000313" key="2">
    <source>
        <dbReference type="EMBL" id="KAK6747860.1"/>
    </source>
</evidence>
<comment type="caution">
    <text evidence="2">The sequence shown here is derived from an EMBL/GenBank/DDBJ whole genome shotgun (WGS) entry which is preliminary data.</text>
</comment>
<evidence type="ECO:0000256" key="1">
    <source>
        <dbReference type="SAM" id="SignalP"/>
    </source>
</evidence>
<keyword evidence="3" id="KW-1185">Reference proteome</keyword>
<keyword evidence="1" id="KW-0732">Signal</keyword>
<proteinExistence type="predicted"/>
<feature type="signal peptide" evidence="1">
    <location>
        <begin position="1"/>
        <end position="18"/>
    </location>
</feature>
<dbReference type="Proteomes" id="UP001303046">
    <property type="component" value="Unassembled WGS sequence"/>
</dbReference>
<evidence type="ECO:0000313" key="3">
    <source>
        <dbReference type="Proteomes" id="UP001303046"/>
    </source>
</evidence>
<reference evidence="2 3" key="1">
    <citation type="submission" date="2023-08" db="EMBL/GenBank/DDBJ databases">
        <title>A Necator americanus chromosomal reference genome.</title>
        <authorList>
            <person name="Ilik V."/>
            <person name="Petrzelkova K.J."/>
            <person name="Pardy F."/>
            <person name="Fuh T."/>
            <person name="Niatou-Singa F.S."/>
            <person name="Gouil Q."/>
            <person name="Baker L."/>
            <person name="Ritchie M.E."/>
            <person name="Jex A.R."/>
            <person name="Gazzola D."/>
            <person name="Li H."/>
            <person name="Toshio Fujiwara R."/>
            <person name="Zhan B."/>
            <person name="Aroian R.V."/>
            <person name="Pafco B."/>
            <person name="Schwarz E.M."/>
        </authorList>
    </citation>
    <scope>NUCLEOTIDE SEQUENCE [LARGE SCALE GENOMIC DNA]</scope>
    <source>
        <strain evidence="2 3">Aroian</strain>
        <tissue evidence="2">Whole animal</tissue>
    </source>
</reference>
<organism evidence="2 3">
    <name type="scientific">Necator americanus</name>
    <name type="common">Human hookworm</name>
    <dbReference type="NCBI Taxonomy" id="51031"/>
    <lineage>
        <taxon>Eukaryota</taxon>
        <taxon>Metazoa</taxon>
        <taxon>Ecdysozoa</taxon>
        <taxon>Nematoda</taxon>
        <taxon>Chromadorea</taxon>
        <taxon>Rhabditida</taxon>
        <taxon>Rhabditina</taxon>
        <taxon>Rhabditomorpha</taxon>
        <taxon>Strongyloidea</taxon>
        <taxon>Ancylostomatidae</taxon>
        <taxon>Bunostominae</taxon>
        <taxon>Necator</taxon>
    </lineage>
</organism>